<evidence type="ECO:0000256" key="1">
    <source>
        <dbReference type="SAM" id="MobiDB-lite"/>
    </source>
</evidence>
<feature type="non-terminal residue" evidence="2">
    <location>
        <position position="1"/>
    </location>
</feature>
<gene>
    <name evidence="2" type="primary">jg11289</name>
    <name evidence="2" type="ORF">PAEG_LOCUS8744</name>
</gene>
<evidence type="ECO:0000313" key="2">
    <source>
        <dbReference type="EMBL" id="CAH2229262.1"/>
    </source>
</evidence>
<reference evidence="2" key="1">
    <citation type="submission" date="2022-03" db="EMBL/GenBank/DDBJ databases">
        <authorList>
            <person name="Lindestad O."/>
        </authorList>
    </citation>
    <scope>NUCLEOTIDE SEQUENCE</scope>
</reference>
<accession>A0A8S4R6B3</accession>
<name>A0A8S4R6B3_9NEOP</name>
<comment type="caution">
    <text evidence="2">The sequence shown here is derived from an EMBL/GenBank/DDBJ whole genome shotgun (WGS) entry which is preliminary data.</text>
</comment>
<dbReference type="AlphaFoldDB" id="A0A8S4R6B3"/>
<proteinExistence type="predicted"/>
<organism evidence="2 3">
    <name type="scientific">Pararge aegeria aegeria</name>
    <dbReference type="NCBI Taxonomy" id="348720"/>
    <lineage>
        <taxon>Eukaryota</taxon>
        <taxon>Metazoa</taxon>
        <taxon>Ecdysozoa</taxon>
        <taxon>Arthropoda</taxon>
        <taxon>Hexapoda</taxon>
        <taxon>Insecta</taxon>
        <taxon>Pterygota</taxon>
        <taxon>Neoptera</taxon>
        <taxon>Endopterygota</taxon>
        <taxon>Lepidoptera</taxon>
        <taxon>Glossata</taxon>
        <taxon>Ditrysia</taxon>
        <taxon>Papilionoidea</taxon>
        <taxon>Nymphalidae</taxon>
        <taxon>Satyrinae</taxon>
        <taxon>Satyrini</taxon>
        <taxon>Parargina</taxon>
        <taxon>Pararge</taxon>
    </lineage>
</organism>
<keyword evidence="3" id="KW-1185">Reference proteome</keyword>
<evidence type="ECO:0000313" key="3">
    <source>
        <dbReference type="Proteomes" id="UP000838756"/>
    </source>
</evidence>
<protein>
    <submittedName>
        <fullName evidence="2">Jg11289 protein</fullName>
    </submittedName>
</protein>
<feature type="region of interest" description="Disordered" evidence="1">
    <location>
        <begin position="35"/>
        <end position="60"/>
    </location>
</feature>
<sequence length="60" mass="6595">MLIVYKRNAGLLASLGMGLCQEEFEHPRARRSEGIIGLRAPHVRPNLGSGDDRSESGYGR</sequence>
<dbReference type="Proteomes" id="UP000838756">
    <property type="component" value="Unassembled WGS sequence"/>
</dbReference>
<feature type="compositionally biased region" description="Basic and acidic residues" evidence="1">
    <location>
        <begin position="50"/>
        <end position="60"/>
    </location>
</feature>
<dbReference type="EMBL" id="CAKXAJ010024710">
    <property type="protein sequence ID" value="CAH2229262.1"/>
    <property type="molecule type" value="Genomic_DNA"/>
</dbReference>